<dbReference type="Proteomes" id="UP000251075">
    <property type="component" value="Unassembled WGS sequence"/>
</dbReference>
<keyword evidence="3" id="KW-1185">Reference proteome</keyword>
<dbReference type="InterPro" id="IPR036291">
    <property type="entry name" value="NAD(P)-bd_dom_sf"/>
</dbReference>
<dbReference type="PANTHER" id="PTHR43574">
    <property type="entry name" value="EPIMERASE-RELATED"/>
    <property type="match status" value="1"/>
</dbReference>
<organism evidence="2 3">
    <name type="scientific">Paramagnetospirillum kuznetsovii</name>
    <dbReference type="NCBI Taxonomy" id="2053833"/>
    <lineage>
        <taxon>Bacteria</taxon>
        <taxon>Pseudomonadati</taxon>
        <taxon>Pseudomonadota</taxon>
        <taxon>Alphaproteobacteria</taxon>
        <taxon>Rhodospirillales</taxon>
        <taxon>Magnetospirillaceae</taxon>
        <taxon>Paramagnetospirillum</taxon>
    </lineage>
</organism>
<name>A0A364P1U9_9PROT</name>
<dbReference type="AlphaFoldDB" id="A0A364P1U9"/>
<evidence type="ECO:0000256" key="1">
    <source>
        <dbReference type="ARBA" id="ARBA00023027"/>
    </source>
</evidence>
<dbReference type="OrthoDB" id="9808276at2"/>
<accession>A0A364P1U9</accession>
<dbReference type="SUPFAM" id="SSF51735">
    <property type="entry name" value="NAD(P)-binding Rossmann-fold domains"/>
    <property type="match status" value="1"/>
</dbReference>
<reference evidence="2 3" key="1">
    <citation type="submission" date="2017-11" db="EMBL/GenBank/DDBJ databases">
        <title>Draft genome sequence of magnetotactic bacterium Magnetospirillum kuznetsovii LBB-42.</title>
        <authorList>
            <person name="Grouzdev D.S."/>
            <person name="Rysina M.S."/>
            <person name="Baslerov R.V."/>
            <person name="Koziaeva V."/>
        </authorList>
    </citation>
    <scope>NUCLEOTIDE SEQUENCE [LARGE SCALE GENOMIC DNA]</scope>
    <source>
        <strain evidence="2 3">LBB-42</strain>
    </source>
</reference>
<evidence type="ECO:0000313" key="2">
    <source>
        <dbReference type="EMBL" id="RAU23319.1"/>
    </source>
</evidence>
<comment type="caution">
    <text evidence="2">The sequence shown here is derived from an EMBL/GenBank/DDBJ whole genome shotgun (WGS) entry which is preliminary data.</text>
</comment>
<gene>
    <name evidence="2" type="ORF">CU669_04055</name>
</gene>
<dbReference type="RefSeq" id="WP_112142516.1">
    <property type="nucleotide sequence ID" value="NZ_PGTO01000002.1"/>
</dbReference>
<keyword evidence="1" id="KW-0520">NAD</keyword>
<dbReference type="CDD" id="cd05266">
    <property type="entry name" value="SDR_a4"/>
    <property type="match status" value="1"/>
</dbReference>
<dbReference type="Gene3D" id="3.40.50.720">
    <property type="entry name" value="NAD(P)-binding Rossmann-like Domain"/>
    <property type="match status" value="1"/>
</dbReference>
<dbReference type="EMBL" id="PGTO01000002">
    <property type="protein sequence ID" value="RAU23319.1"/>
    <property type="molecule type" value="Genomic_DNA"/>
</dbReference>
<evidence type="ECO:0000313" key="3">
    <source>
        <dbReference type="Proteomes" id="UP000251075"/>
    </source>
</evidence>
<proteinExistence type="predicted"/>
<sequence>MSGTMFIFGLGFSARVIAKRLLEQGWTVAGTTRSGEAVDLPGVTVHPFDRDHPLPPKVLDGVTAVLSSVPPDAQGDPVLDLMGEAIRARAPGWIGYLSTTGVYGDHGGGWVDETTPVNPSLDRSRRRAAAEKSWLALSAHVFRLAGIYGPGRSAVDTVRSGEAKRIAKPGQVFSRIHVEDIAGAVLASLARPHPGRVYNLCDDDAAPPQEVIAHACALLGVEPPAELAWEDAQAVLSPMALSFYADNKRVSNRRMKEELGVVLKYPSYRDGLAAILTST</sequence>
<protein>
    <submittedName>
        <fullName evidence="2">NAD(P)-dependent oxidoreductase</fullName>
    </submittedName>
</protein>